<evidence type="ECO:0000313" key="2">
    <source>
        <dbReference type="Proteomes" id="UP000693946"/>
    </source>
</evidence>
<name>A0AAV6SVH9_SOLSE</name>
<evidence type="ECO:0000313" key="1">
    <source>
        <dbReference type="EMBL" id="KAG7521379.1"/>
    </source>
</evidence>
<proteinExistence type="predicted"/>
<accession>A0AAV6SVH9</accession>
<reference evidence="1 2" key="1">
    <citation type="journal article" date="2021" name="Sci. Rep.">
        <title>Chromosome anchoring in Senegalese sole (Solea senegalensis) reveals sex-associated markers and genome rearrangements in flatfish.</title>
        <authorList>
            <person name="Guerrero-Cozar I."/>
            <person name="Gomez-Garrido J."/>
            <person name="Berbel C."/>
            <person name="Martinez-Blanch J.F."/>
            <person name="Alioto T."/>
            <person name="Claros M.G."/>
            <person name="Gagnaire P.A."/>
            <person name="Manchado M."/>
        </authorList>
    </citation>
    <scope>NUCLEOTIDE SEQUENCE [LARGE SCALE GENOMIC DNA]</scope>
    <source>
        <strain evidence="1">Sse05_10M</strain>
    </source>
</reference>
<dbReference type="AlphaFoldDB" id="A0AAV6SVH9"/>
<sequence>MELSAKVWIEPGSSATYNTCGLRNHSMSRDERQMNEEGWCPNPNKQPEVFNIPTVCVCASGRKRHGDIEQIGDAISALMKTSALSPQRAGMIKNIENEVNICEKWLLNTCCLSQYINQFESTHHQDTSSENRQMDAFNSFLSSFSPVSIEPLTYPHAILLFNDLLISIHTESSSLLSGSRDQ</sequence>
<protein>
    <submittedName>
        <fullName evidence="1">Uncharacterized protein</fullName>
    </submittedName>
</protein>
<dbReference type="Proteomes" id="UP000693946">
    <property type="component" value="Linkage Group LG11"/>
</dbReference>
<comment type="caution">
    <text evidence="1">The sequence shown here is derived from an EMBL/GenBank/DDBJ whole genome shotgun (WGS) entry which is preliminary data.</text>
</comment>
<gene>
    <name evidence="1" type="ORF">JOB18_046998</name>
</gene>
<organism evidence="1 2">
    <name type="scientific">Solea senegalensis</name>
    <name type="common">Senegalese sole</name>
    <dbReference type="NCBI Taxonomy" id="28829"/>
    <lineage>
        <taxon>Eukaryota</taxon>
        <taxon>Metazoa</taxon>
        <taxon>Chordata</taxon>
        <taxon>Craniata</taxon>
        <taxon>Vertebrata</taxon>
        <taxon>Euteleostomi</taxon>
        <taxon>Actinopterygii</taxon>
        <taxon>Neopterygii</taxon>
        <taxon>Teleostei</taxon>
        <taxon>Neoteleostei</taxon>
        <taxon>Acanthomorphata</taxon>
        <taxon>Carangaria</taxon>
        <taxon>Pleuronectiformes</taxon>
        <taxon>Pleuronectoidei</taxon>
        <taxon>Soleidae</taxon>
        <taxon>Solea</taxon>
    </lineage>
</organism>
<dbReference type="EMBL" id="JAGKHQ010000003">
    <property type="protein sequence ID" value="KAG7521379.1"/>
    <property type="molecule type" value="Genomic_DNA"/>
</dbReference>
<keyword evidence="2" id="KW-1185">Reference proteome</keyword>